<accession>A0AAW7JID2</accession>
<evidence type="ECO:0000313" key="2">
    <source>
        <dbReference type="EMBL" id="MDN0024118.1"/>
    </source>
</evidence>
<dbReference type="AlphaFoldDB" id="A0AAW7JID2"/>
<sequence>MKKIAFLAVLAVITSCGNKPVKQAERKTLKESSFLGDFVTDEYAQRAEGNDWTAVSITETSDSTAHISIRSRADIKKPSCTFDGDGILTPDGDSLVVETEGNHIYFTLRDDTLGISSDDDTILYYYCSGGGTLKGDYVRLHEPLDNRQLKEDVKKAE</sequence>
<name>A0AAW7JID2_9BACT</name>
<evidence type="ECO:0000313" key="1">
    <source>
        <dbReference type="EMBL" id="MDN0021622.1"/>
    </source>
</evidence>
<protein>
    <recommendedName>
        <fullName evidence="5">Lipoprotein</fullName>
    </recommendedName>
</protein>
<dbReference type="EMBL" id="JAUEIF010000001">
    <property type="protein sequence ID" value="MDN0024118.1"/>
    <property type="molecule type" value="Genomic_DNA"/>
</dbReference>
<keyword evidence="3" id="KW-1185">Reference proteome</keyword>
<dbReference type="PROSITE" id="PS51257">
    <property type="entry name" value="PROKAR_LIPOPROTEIN"/>
    <property type="match status" value="1"/>
</dbReference>
<gene>
    <name evidence="1" type="ORF">QVN81_01080</name>
    <name evidence="2" type="ORF">QVN84_01070</name>
</gene>
<proteinExistence type="predicted"/>
<dbReference type="Proteomes" id="UP001167831">
    <property type="component" value="Unassembled WGS sequence"/>
</dbReference>
<dbReference type="Proteomes" id="UP001168478">
    <property type="component" value="Unassembled WGS sequence"/>
</dbReference>
<reference evidence="2" key="2">
    <citation type="submission" date="2023-08" db="EMBL/GenBank/DDBJ databases">
        <title>Identification and characterization of horizontal gene transfer across gut microbiota members of farm animals based on homology search.</title>
        <authorList>
            <person name="Schwarzerova J."/>
            <person name="Nykrynova M."/>
            <person name="Jureckova K."/>
            <person name="Cejkova D."/>
            <person name="Rychlik I."/>
        </authorList>
    </citation>
    <scope>NUCLEOTIDE SEQUENCE</scope>
    <source>
        <strain evidence="2">ET15</strain>
        <strain evidence="1">ET37</strain>
    </source>
</reference>
<organism evidence="2 4">
    <name type="scientific">Leyella lascolaii</name>
    <dbReference type="NCBI Taxonomy" id="1776379"/>
    <lineage>
        <taxon>Bacteria</taxon>
        <taxon>Pseudomonadati</taxon>
        <taxon>Bacteroidota</taxon>
        <taxon>Bacteroidia</taxon>
        <taxon>Bacteroidales</taxon>
        <taxon>Prevotellaceae</taxon>
        <taxon>Leyella</taxon>
    </lineage>
</organism>
<reference evidence="2" key="1">
    <citation type="submission" date="2023-06" db="EMBL/GenBank/DDBJ databases">
        <authorList>
            <person name="Zeman M."/>
            <person name="Kubasova T."/>
            <person name="Jahodarova E."/>
            <person name="Nykrynova M."/>
            <person name="Rychlik I."/>
        </authorList>
    </citation>
    <scope>NUCLEOTIDE SEQUENCE</scope>
    <source>
        <strain evidence="2">ET15</strain>
        <strain evidence="1">ET37</strain>
    </source>
</reference>
<dbReference type="RefSeq" id="WP_289824436.1">
    <property type="nucleotide sequence ID" value="NZ_JAUEIE010000001.1"/>
</dbReference>
<evidence type="ECO:0008006" key="5">
    <source>
        <dbReference type="Google" id="ProtNLM"/>
    </source>
</evidence>
<comment type="caution">
    <text evidence="2">The sequence shown here is derived from an EMBL/GenBank/DDBJ whole genome shotgun (WGS) entry which is preliminary data.</text>
</comment>
<dbReference type="EMBL" id="JAUEIE010000001">
    <property type="protein sequence ID" value="MDN0021622.1"/>
    <property type="molecule type" value="Genomic_DNA"/>
</dbReference>
<evidence type="ECO:0000313" key="3">
    <source>
        <dbReference type="Proteomes" id="UP001167831"/>
    </source>
</evidence>
<evidence type="ECO:0000313" key="4">
    <source>
        <dbReference type="Proteomes" id="UP001168478"/>
    </source>
</evidence>